<dbReference type="EMBL" id="CVRI01000058">
    <property type="protein sequence ID" value="CRL02775.1"/>
    <property type="molecule type" value="Genomic_DNA"/>
</dbReference>
<dbReference type="PANTHER" id="PTHR21137:SF37">
    <property type="entry name" value="ODORANT RECEPTOR 46A, ISOFORM B-RELATED"/>
    <property type="match status" value="1"/>
</dbReference>
<keyword evidence="7" id="KW-0675">Receptor</keyword>
<evidence type="ECO:0000256" key="10">
    <source>
        <dbReference type="ARBA" id="ARBA00037946"/>
    </source>
</evidence>
<dbReference type="Pfam" id="PF02949">
    <property type="entry name" value="7tm_6"/>
    <property type="match status" value="1"/>
</dbReference>
<dbReference type="InterPro" id="IPR004117">
    <property type="entry name" value="7tm6_olfct_rcpt"/>
</dbReference>
<comment type="subunit">
    <text evidence="11">Interacts with Orco. Complexes exist early in the endomembrane system in olfactory sensory neurons (OSNs), coupling these complexes to the conserved ciliary trafficking pathway.</text>
</comment>
<keyword evidence="14" id="KW-1185">Reference proteome</keyword>
<proteinExistence type="inferred from homology"/>
<evidence type="ECO:0000256" key="3">
    <source>
        <dbReference type="ARBA" id="ARBA00022692"/>
    </source>
</evidence>
<evidence type="ECO:0000256" key="5">
    <source>
        <dbReference type="ARBA" id="ARBA00022989"/>
    </source>
</evidence>
<feature type="transmembrane region" description="Helical" evidence="12">
    <location>
        <begin position="148"/>
        <end position="172"/>
    </location>
</feature>
<dbReference type="PANTHER" id="PTHR21137">
    <property type="entry name" value="ODORANT RECEPTOR"/>
    <property type="match status" value="1"/>
</dbReference>
<dbReference type="GO" id="GO:0005549">
    <property type="term" value="F:odorant binding"/>
    <property type="evidence" value="ECO:0007669"/>
    <property type="project" value="InterPro"/>
</dbReference>
<name>A0A1J1IRC9_9DIPT</name>
<comment type="similarity">
    <text evidence="10">Belongs to the insect chemoreceptor superfamily. Heteromeric odorant receptor channel (TC 1.A.69) family. Or2a subfamily.</text>
</comment>
<accession>A0A1J1IRC9</accession>
<feature type="transmembrane region" description="Helical" evidence="12">
    <location>
        <begin position="77"/>
        <end position="96"/>
    </location>
</feature>
<keyword evidence="6 12" id="KW-0472">Membrane</keyword>
<feature type="transmembrane region" description="Helical" evidence="12">
    <location>
        <begin position="35"/>
        <end position="56"/>
    </location>
</feature>
<evidence type="ECO:0000313" key="14">
    <source>
        <dbReference type="Proteomes" id="UP000183832"/>
    </source>
</evidence>
<evidence type="ECO:0000256" key="11">
    <source>
        <dbReference type="ARBA" id="ARBA00038679"/>
    </source>
</evidence>
<organism evidence="13 14">
    <name type="scientific">Clunio marinus</name>
    <dbReference type="NCBI Taxonomy" id="568069"/>
    <lineage>
        <taxon>Eukaryota</taxon>
        <taxon>Metazoa</taxon>
        <taxon>Ecdysozoa</taxon>
        <taxon>Arthropoda</taxon>
        <taxon>Hexapoda</taxon>
        <taxon>Insecta</taxon>
        <taxon>Pterygota</taxon>
        <taxon>Neoptera</taxon>
        <taxon>Endopterygota</taxon>
        <taxon>Diptera</taxon>
        <taxon>Nematocera</taxon>
        <taxon>Chironomoidea</taxon>
        <taxon>Chironomidae</taxon>
        <taxon>Clunio</taxon>
    </lineage>
</organism>
<evidence type="ECO:0000256" key="7">
    <source>
        <dbReference type="ARBA" id="ARBA00023170"/>
    </source>
</evidence>
<dbReference type="GO" id="GO:0004984">
    <property type="term" value="F:olfactory receptor activity"/>
    <property type="evidence" value="ECO:0007669"/>
    <property type="project" value="InterPro"/>
</dbReference>
<dbReference type="GO" id="GO:0007165">
    <property type="term" value="P:signal transduction"/>
    <property type="evidence" value="ECO:0007669"/>
    <property type="project" value="UniProtKB-KW"/>
</dbReference>
<evidence type="ECO:0000256" key="2">
    <source>
        <dbReference type="ARBA" id="ARBA00022606"/>
    </source>
</evidence>
<evidence type="ECO:0000256" key="9">
    <source>
        <dbReference type="ARBA" id="ARBA00037764"/>
    </source>
</evidence>
<dbReference type="Proteomes" id="UP000183832">
    <property type="component" value="Unassembled WGS sequence"/>
</dbReference>
<dbReference type="GO" id="GO:0005886">
    <property type="term" value="C:plasma membrane"/>
    <property type="evidence" value="ECO:0007669"/>
    <property type="project" value="TreeGrafter"/>
</dbReference>
<sequence>MTSIDILNDLLNITQNYDLLSHELIRKQVAFSYKIYLMLWSSALVMCTAGVFVPFINHKLPYKVWFPFETDIEKNELGFWVASFLVVFNSFFGSAIDMALDILPVTFMAFAIGLLNELSERIKKVRTYDDLVQCVVIHRKIKLFVNEIYENFATAIFIQGIMSSLILCTGVFTMSVTKSTADFIQITTFIIPMVLEIFLPCYFGNELSIASSELTSSMFQSKWIEGDSKLKKTLMIFMECNRKELRLTALGWFEINIPTFTNTRCNRSEHKAICVHNLTVCVT</sequence>
<comment type="function">
    <text evidence="9">Odorant receptor which mediates acceptance or avoidance behavior, depending on its substrates. The odorant receptor repertoire encodes a large collection of odor stimuli that vary widely in identity, intensity, and duration. May form a complex with Orco to form odorant-sensing units, providing sensitive and prolonged odorant signaling and calcium permeability.</text>
</comment>
<keyword evidence="4" id="KW-0552">Olfaction</keyword>
<feature type="transmembrane region" description="Helical" evidence="12">
    <location>
        <begin position="184"/>
        <end position="203"/>
    </location>
</feature>
<dbReference type="OrthoDB" id="7757420at2759"/>
<dbReference type="STRING" id="568069.A0A1J1IRC9"/>
<keyword evidence="5 12" id="KW-1133">Transmembrane helix</keyword>
<evidence type="ECO:0000256" key="6">
    <source>
        <dbReference type="ARBA" id="ARBA00023136"/>
    </source>
</evidence>
<protein>
    <submittedName>
        <fullName evidence="13">CLUMA_CG016006, isoform A</fullName>
    </submittedName>
</protein>
<dbReference type="AlphaFoldDB" id="A0A1J1IRC9"/>
<comment type="subcellular location">
    <subcellularLocation>
        <location evidence="1">Membrane</location>
        <topology evidence="1">Multi-pass membrane protein</topology>
    </subcellularLocation>
</comment>
<evidence type="ECO:0000256" key="12">
    <source>
        <dbReference type="SAM" id="Phobius"/>
    </source>
</evidence>
<keyword evidence="2" id="KW-0716">Sensory transduction</keyword>
<gene>
    <name evidence="13" type="ORF">CLUMA_CG016006</name>
</gene>
<evidence type="ECO:0000313" key="13">
    <source>
        <dbReference type="EMBL" id="CRL02775.1"/>
    </source>
</evidence>
<evidence type="ECO:0000256" key="8">
    <source>
        <dbReference type="ARBA" id="ARBA00023224"/>
    </source>
</evidence>
<evidence type="ECO:0000256" key="1">
    <source>
        <dbReference type="ARBA" id="ARBA00004141"/>
    </source>
</evidence>
<evidence type="ECO:0000256" key="4">
    <source>
        <dbReference type="ARBA" id="ARBA00022725"/>
    </source>
</evidence>
<keyword evidence="8" id="KW-0807">Transducer</keyword>
<keyword evidence="3 12" id="KW-0812">Transmembrane</keyword>
<reference evidence="13 14" key="1">
    <citation type="submission" date="2015-04" db="EMBL/GenBank/DDBJ databases">
        <authorList>
            <person name="Syromyatnikov M.Y."/>
            <person name="Popov V.N."/>
        </authorList>
    </citation>
    <scope>NUCLEOTIDE SEQUENCE [LARGE SCALE GENOMIC DNA]</scope>
</reference>